<keyword evidence="1" id="KW-1133">Transmembrane helix</keyword>
<dbReference type="InterPro" id="IPR043993">
    <property type="entry name" value="T4SS_pilin"/>
</dbReference>
<keyword evidence="1" id="KW-0812">Transmembrane</keyword>
<dbReference type="Pfam" id="PF18895">
    <property type="entry name" value="T4SS_pilin"/>
    <property type="match status" value="1"/>
</dbReference>
<evidence type="ECO:0000313" key="3">
    <source>
        <dbReference type="EMBL" id="PJA46236.1"/>
    </source>
</evidence>
<name>A0A2M7XET2_9BACT</name>
<keyword evidence="2" id="KW-0732">Signal</keyword>
<feature type="transmembrane region" description="Helical" evidence="1">
    <location>
        <begin position="203"/>
        <end position="231"/>
    </location>
</feature>
<dbReference type="Proteomes" id="UP000231263">
    <property type="component" value="Unassembled WGS sequence"/>
</dbReference>
<protein>
    <recommendedName>
        <fullName evidence="5">DUF4190 domain-containing protein</fullName>
    </recommendedName>
</protein>
<feature type="signal peptide" evidence="2">
    <location>
        <begin position="1"/>
        <end position="28"/>
    </location>
</feature>
<evidence type="ECO:0000313" key="4">
    <source>
        <dbReference type="Proteomes" id="UP000231263"/>
    </source>
</evidence>
<dbReference type="EMBL" id="PFWT01000013">
    <property type="protein sequence ID" value="PJA46236.1"/>
    <property type="molecule type" value="Genomic_DNA"/>
</dbReference>
<reference evidence="4" key="1">
    <citation type="submission" date="2017-09" db="EMBL/GenBank/DDBJ databases">
        <title>Depth-based differentiation of microbial function through sediment-hosted aquifers and enrichment of novel symbionts in the deep terrestrial subsurface.</title>
        <authorList>
            <person name="Probst A.J."/>
            <person name="Ladd B."/>
            <person name="Jarett J.K."/>
            <person name="Geller-Mcgrath D.E."/>
            <person name="Sieber C.M.K."/>
            <person name="Emerson J.B."/>
            <person name="Anantharaman K."/>
            <person name="Thomas B.C."/>
            <person name="Malmstrom R."/>
            <person name="Stieglmeier M."/>
            <person name="Klingl A."/>
            <person name="Woyke T."/>
            <person name="Ryan C.M."/>
            <person name="Banfield J.F."/>
        </authorList>
    </citation>
    <scope>NUCLEOTIDE SEQUENCE [LARGE SCALE GENOMIC DNA]</scope>
</reference>
<evidence type="ECO:0000256" key="1">
    <source>
        <dbReference type="SAM" id="Phobius"/>
    </source>
</evidence>
<sequence length="299" mass="31513">MPINKLHTLAITATFIVATVFTASPALAVTQKQCEDAVTTNKNLCISQANNTYFQCLPLCTNPNTAFDGCDAFCDEQSVINKQKCADTAVADKLKCVPADPIKDANGRCNYGVDTVYGGCKNQDGTSVQANTTPCNGFVDPTGACLGAGNNDTANSSAGTSISAQFQQIQDQGLIFGNVCASRTSPCDCRDFGMCQLNDILQVVVNISVFILGISGTLVLVMFIYGGFLWLASHGNEDMVSEGKKTMTGAVVGLIIVFGAYTAITFFISVLTQGTASEGKNLQDVLKNADVTSADQILK</sequence>
<keyword evidence="1" id="KW-0472">Membrane</keyword>
<feature type="chain" id="PRO_5014850744" description="DUF4190 domain-containing protein" evidence="2">
    <location>
        <begin position="29"/>
        <end position="299"/>
    </location>
</feature>
<accession>A0A2M7XET2</accession>
<gene>
    <name evidence="3" type="ORF">CO173_03385</name>
</gene>
<evidence type="ECO:0000256" key="2">
    <source>
        <dbReference type="SAM" id="SignalP"/>
    </source>
</evidence>
<organism evidence="3 4">
    <name type="scientific">Candidatus Uhrbacteria bacterium CG_4_9_14_3_um_filter_41_35</name>
    <dbReference type="NCBI Taxonomy" id="1975034"/>
    <lineage>
        <taxon>Bacteria</taxon>
        <taxon>Candidatus Uhriibacteriota</taxon>
    </lineage>
</organism>
<dbReference type="AlphaFoldDB" id="A0A2M7XET2"/>
<proteinExistence type="predicted"/>
<feature type="transmembrane region" description="Helical" evidence="1">
    <location>
        <begin position="251"/>
        <end position="272"/>
    </location>
</feature>
<comment type="caution">
    <text evidence="3">The sequence shown here is derived from an EMBL/GenBank/DDBJ whole genome shotgun (WGS) entry which is preliminary data.</text>
</comment>
<evidence type="ECO:0008006" key="5">
    <source>
        <dbReference type="Google" id="ProtNLM"/>
    </source>
</evidence>